<dbReference type="Pfam" id="PF01565">
    <property type="entry name" value="FAD_binding_4"/>
    <property type="match status" value="1"/>
</dbReference>
<dbReference type="Proteomes" id="UP000662111">
    <property type="component" value="Unassembled WGS sequence"/>
</dbReference>
<comment type="cofactor">
    <cofactor evidence="1">
        <name>FAD</name>
        <dbReference type="ChEBI" id="CHEBI:57692"/>
    </cofactor>
</comment>
<dbReference type="PROSITE" id="PS51387">
    <property type="entry name" value="FAD_PCMH"/>
    <property type="match status" value="1"/>
</dbReference>
<proteinExistence type="predicted"/>
<keyword evidence="3" id="KW-0274">FAD</keyword>
<evidence type="ECO:0000256" key="2">
    <source>
        <dbReference type="ARBA" id="ARBA00022630"/>
    </source>
</evidence>
<dbReference type="InterPro" id="IPR016164">
    <property type="entry name" value="FAD-linked_Oxase-like_C"/>
</dbReference>
<dbReference type="InterPro" id="IPR016171">
    <property type="entry name" value="Vanillyl_alc_oxidase_C-sub2"/>
</dbReference>
<evidence type="ECO:0000259" key="5">
    <source>
        <dbReference type="PROSITE" id="PS51387"/>
    </source>
</evidence>
<dbReference type="RefSeq" id="WP_022923065.1">
    <property type="nucleotide sequence ID" value="NZ_BMLB01000003.1"/>
</dbReference>
<dbReference type="InterPro" id="IPR051914">
    <property type="entry name" value="FAD-linked_OxidoTrans_Type4"/>
</dbReference>
<keyword evidence="2" id="KW-0285">Flavoprotein</keyword>
<sequence>MAASTTEALDRLLPGRVVTDPDVAAGYAVDAYPQAAAAPGSTFTVVRARSRADVQVVLRYAAQHRVPVVPQGARTSTTGAAGALPGSVVLSTEQMTSVRIDPVERLAVVGPGVLNADLKAAAAEHGLAYPPDPASSSMCSIGGNVATNAGGLCCVKYGVTADYVRGLEVVLPGGEVMRTGRRTAKGVAGYDLTGLFVGSEGTLGVVTEAVLRLVPLGDPPLTVLAVFPSLAATMAGVTALRESRHTPSLVELLDGPSVDAVQDYGDYGFPRGSGGVLLVQSDRPGHAAEDVEAYAAALTAAGAAEVAVAEDRTEADLLLEGRRVLNPALQARGPRFIEDVCVPVGRLGELVAQVHVIAERHGLEATCSGHAGDGNLHPCFFYDADERASLAAARRAFDDVVRAAWALGGTLTGEHGVGAQKAPWLREELGEAELARQLAVKAVFDPLGIMNPGRVYG</sequence>
<keyword evidence="7" id="KW-1185">Reference proteome</keyword>
<evidence type="ECO:0000313" key="7">
    <source>
        <dbReference type="Proteomes" id="UP000662111"/>
    </source>
</evidence>
<dbReference type="PANTHER" id="PTHR42934">
    <property type="entry name" value="GLYCOLATE OXIDASE SUBUNIT GLCD"/>
    <property type="match status" value="1"/>
</dbReference>
<reference evidence="7" key="1">
    <citation type="journal article" date="2019" name="Int. J. Syst. Evol. Microbiol.">
        <title>The Global Catalogue of Microorganisms (GCM) 10K type strain sequencing project: providing services to taxonomists for standard genome sequencing and annotation.</title>
        <authorList>
            <consortium name="The Broad Institute Genomics Platform"/>
            <consortium name="The Broad Institute Genome Sequencing Center for Infectious Disease"/>
            <person name="Wu L."/>
            <person name="Ma J."/>
        </authorList>
    </citation>
    <scope>NUCLEOTIDE SEQUENCE [LARGE SCALE GENOMIC DNA]</scope>
    <source>
        <strain evidence="7">CGMCC 1.5362</strain>
    </source>
</reference>
<dbReference type="InterPro" id="IPR016166">
    <property type="entry name" value="FAD-bd_PCMH"/>
</dbReference>
<keyword evidence="4" id="KW-0560">Oxidoreductase</keyword>
<evidence type="ECO:0000313" key="6">
    <source>
        <dbReference type="EMBL" id="GGK66567.1"/>
    </source>
</evidence>
<organism evidence="6 7">
    <name type="scientific">Ornithinimicrobium pekingense</name>
    <dbReference type="NCBI Taxonomy" id="384677"/>
    <lineage>
        <taxon>Bacteria</taxon>
        <taxon>Bacillati</taxon>
        <taxon>Actinomycetota</taxon>
        <taxon>Actinomycetes</taxon>
        <taxon>Micrococcales</taxon>
        <taxon>Ornithinimicrobiaceae</taxon>
        <taxon>Ornithinimicrobium</taxon>
    </lineage>
</organism>
<dbReference type="Gene3D" id="3.30.70.2740">
    <property type="match status" value="1"/>
</dbReference>
<accession>A0ABQ2F6E1</accession>
<gene>
    <name evidence="6" type="ORF">GCM10011509_13590</name>
</gene>
<dbReference type="EMBL" id="BMLB01000003">
    <property type="protein sequence ID" value="GGK66567.1"/>
    <property type="molecule type" value="Genomic_DNA"/>
</dbReference>
<dbReference type="InterPro" id="IPR004113">
    <property type="entry name" value="FAD-bd_oxidored_4_C"/>
</dbReference>
<protein>
    <submittedName>
        <fullName evidence="6">FAD-linked oxidase</fullName>
    </submittedName>
</protein>
<comment type="caution">
    <text evidence="6">The sequence shown here is derived from an EMBL/GenBank/DDBJ whole genome shotgun (WGS) entry which is preliminary data.</text>
</comment>
<dbReference type="PANTHER" id="PTHR42934:SF2">
    <property type="entry name" value="GLYCOLATE OXIDASE SUBUNIT GLCD"/>
    <property type="match status" value="1"/>
</dbReference>
<dbReference type="SUPFAM" id="SSF56176">
    <property type="entry name" value="FAD-binding/transporter-associated domain-like"/>
    <property type="match status" value="1"/>
</dbReference>
<dbReference type="InterPro" id="IPR006094">
    <property type="entry name" value="Oxid_FAD_bind_N"/>
</dbReference>
<dbReference type="Gene3D" id="1.10.45.10">
    <property type="entry name" value="Vanillyl-alcohol Oxidase, Chain A, domain 4"/>
    <property type="match status" value="1"/>
</dbReference>
<dbReference type="Gene3D" id="3.30.465.10">
    <property type="match status" value="1"/>
</dbReference>
<evidence type="ECO:0000256" key="1">
    <source>
        <dbReference type="ARBA" id="ARBA00001974"/>
    </source>
</evidence>
<name>A0ABQ2F6E1_9MICO</name>
<dbReference type="SUPFAM" id="SSF55103">
    <property type="entry name" value="FAD-linked oxidases, C-terminal domain"/>
    <property type="match status" value="1"/>
</dbReference>
<dbReference type="Pfam" id="PF02913">
    <property type="entry name" value="FAD-oxidase_C"/>
    <property type="match status" value="1"/>
</dbReference>
<dbReference type="InterPro" id="IPR016169">
    <property type="entry name" value="FAD-bd_PCMH_sub2"/>
</dbReference>
<feature type="domain" description="FAD-binding PCMH-type" evidence="5">
    <location>
        <begin position="38"/>
        <end position="216"/>
    </location>
</feature>
<dbReference type="InterPro" id="IPR036318">
    <property type="entry name" value="FAD-bd_PCMH-like_sf"/>
</dbReference>
<evidence type="ECO:0000256" key="4">
    <source>
        <dbReference type="ARBA" id="ARBA00023002"/>
    </source>
</evidence>
<evidence type="ECO:0000256" key="3">
    <source>
        <dbReference type="ARBA" id="ARBA00022827"/>
    </source>
</evidence>